<evidence type="ECO:0000256" key="4">
    <source>
        <dbReference type="ARBA" id="ARBA00022694"/>
    </source>
</evidence>
<evidence type="ECO:0000313" key="10">
    <source>
        <dbReference type="Proteomes" id="UP000277256"/>
    </source>
</evidence>
<dbReference type="Gene3D" id="3.40.50.150">
    <property type="entry name" value="Vaccinia Virus protein VP39"/>
    <property type="match status" value="1"/>
</dbReference>
<dbReference type="Gene3D" id="3.10.330.20">
    <property type="match status" value="1"/>
</dbReference>
<comment type="subunit">
    <text evidence="5">Homotetramer composed of a dimer of dimers.</text>
</comment>
<comment type="catalytic activity">
    <reaction evidence="5">
        <text>adenosine(58) in tRNA + S-adenosyl-L-methionine = N(1)-methyladenosine(58) in tRNA + S-adenosyl-L-homocysteine + H(+)</text>
        <dbReference type="Rhea" id="RHEA:43152"/>
        <dbReference type="Rhea" id="RHEA-COMP:10365"/>
        <dbReference type="Rhea" id="RHEA-COMP:10366"/>
        <dbReference type="ChEBI" id="CHEBI:15378"/>
        <dbReference type="ChEBI" id="CHEBI:57856"/>
        <dbReference type="ChEBI" id="CHEBI:59789"/>
        <dbReference type="ChEBI" id="CHEBI:74411"/>
        <dbReference type="ChEBI" id="CHEBI:74491"/>
        <dbReference type="EC" id="2.1.1.220"/>
    </reaction>
</comment>
<keyword evidence="3 5" id="KW-0949">S-adenosyl-L-methionine</keyword>
<dbReference type="Pfam" id="PF14801">
    <property type="entry name" value="TrmI-like_N"/>
    <property type="match status" value="1"/>
</dbReference>
<gene>
    <name evidence="9" type="ORF">EIW28_17730</name>
</gene>
<evidence type="ECO:0000256" key="2">
    <source>
        <dbReference type="ARBA" id="ARBA00022679"/>
    </source>
</evidence>
<keyword evidence="4 5" id="KW-0819">tRNA processing</keyword>
<dbReference type="GO" id="GO:0160107">
    <property type="term" value="F:tRNA (adenine(58)-N1)-methyltransferase activity"/>
    <property type="evidence" value="ECO:0007669"/>
    <property type="project" value="UniProtKB-EC"/>
</dbReference>
<dbReference type="Pfam" id="PF08704">
    <property type="entry name" value="GCD14"/>
    <property type="match status" value="1"/>
</dbReference>
<evidence type="ECO:0000256" key="5">
    <source>
        <dbReference type="PIRNR" id="PIRNR017269"/>
    </source>
</evidence>
<sequence length="313" mass="34138">MNEGDTRQVASDLLAPGDRVQLTDAKNRKATITLAEGGAFHTHRGRLFHDDLIGKPDGVTVTTEGGTAYLALRPLLPDYGLSMRRGAQVIYPKDIAQILTFGDIYPGARVVEAGAGSGALTNWLLRAVGPTGRVFSWELREDFAKIAQENVQGYYGELPEQWTLTVGDVAEAELDAPVDRVVLDMLSPWEVLDTVERLLRPGGVFIGYVATTTQMSELVEALRERKTFTEPEAWESLIRGWHLEGLAVRPDHRMIAHTAFLITARKLAPGTVAPARKLKPSKGQQALRERNARIAAEAAAPPAEDGPDAAEEL</sequence>
<dbReference type="GO" id="GO:0031515">
    <property type="term" value="C:tRNA (m1A) methyltransferase complex"/>
    <property type="evidence" value="ECO:0007669"/>
    <property type="project" value="UniProtKB-UniRule"/>
</dbReference>
<dbReference type="AlphaFoldDB" id="A0A426UWI0"/>
<evidence type="ECO:0000259" key="8">
    <source>
        <dbReference type="Pfam" id="PF08704"/>
    </source>
</evidence>
<keyword evidence="2 5" id="KW-0808">Transferase</keyword>
<comment type="function">
    <text evidence="5">Catalyzes the S-adenosyl-L-methionine-dependent formation of N(1)-methyladenine at position 58 (m1A58) in tRNA.</text>
</comment>
<keyword evidence="10" id="KW-1185">Reference proteome</keyword>
<feature type="binding site" evidence="6">
    <location>
        <position position="168"/>
    </location>
    <ligand>
        <name>S-adenosyl-L-methionine</name>
        <dbReference type="ChEBI" id="CHEBI:59789"/>
    </ligand>
</feature>
<dbReference type="OrthoDB" id="9781391at2"/>
<dbReference type="PANTHER" id="PTHR12133:SF1">
    <property type="entry name" value="TRNA (ADENINE(58)-N(1))-METHYLTRANSFERASE, MITOCHONDRIAL"/>
    <property type="match status" value="1"/>
</dbReference>
<reference evidence="9 10" key="1">
    <citation type="submission" date="2018-12" db="EMBL/GenBank/DDBJ databases">
        <title>Glycomyces sp. YIM 121974 draft genome.</title>
        <authorList>
            <person name="Li Q."/>
        </authorList>
    </citation>
    <scope>NUCLEOTIDE SEQUENCE [LARGE SCALE GENOMIC DNA]</scope>
    <source>
        <strain evidence="9 10">YIM 121974</strain>
    </source>
</reference>
<dbReference type="EC" id="2.1.1.220" evidence="5"/>
<evidence type="ECO:0000256" key="6">
    <source>
        <dbReference type="PIRSR" id="PIRSR017269-1"/>
    </source>
</evidence>
<feature type="domain" description="tRNA (adenine(58)-N(1))-methyltransferase catalytic subunit TRM61 C-terminal" evidence="8">
    <location>
        <begin position="81"/>
        <end position="243"/>
    </location>
</feature>
<evidence type="ECO:0000256" key="7">
    <source>
        <dbReference type="SAM" id="MobiDB-lite"/>
    </source>
</evidence>
<proteinExistence type="inferred from homology"/>
<comment type="caution">
    <text evidence="9">The sequence shown here is derived from an EMBL/GenBank/DDBJ whole genome shotgun (WGS) entry which is preliminary data.</text>
</comment>
<evidence type="ECO:0000256" key="1">
    <source>
        <dbReference type="ARBA" id="ARBA00022603"/>
    </source>
</evidence>
<feature type="binding site" evidence="6">
    <location>
        <position position="184"/>
    </location>
    <ligand>
        <name>S-adenosyl-L-methionine</name>
        <dbReference type="ChEBI" id="CHEBI:59789"/>
    </ligand>
</feature>
<dbReference type="CDD" id="cd02440">
    <property type="entry name" value="AdoMet_MTases"/>
    <property type="match status" value="1"/>
</dbReference>
<feature type="region of interest" description="Disordered" evidence="7">
    <location>
        <begin position="275"/>
        <end position="313"/>
    </location>
</feature>
<name>A0A426UWI0_9ACTN</name>
<feature type="binding site" evidence="6">
    <location>
        <position position="138"/>
    </location>
    <ligand>
        <name>S-adenosyl-L-methionine</name>
        <dbReference type="ChEBI" id="CHEBI:59789"/>
    </ligand>
</feature>
<evidence type="ECO:0000256" key="3">
    <source>
        <dbReference type="ARBA" id="ARBA00022691"/>
    </source>
</evidence>
<dbReference type="FunFam" id="3.40.50.150:FF:000019">
    <property type="entry name" value="tRNA (adenine(58)-N(1))-methyltransferase TrmI"/>
    <property type="match status" value="1"/>
</dbReference>
<protein>
    <recommendedName>
        <fullName evidence="5">tRNA (adenine(58)-N(1))-methyltransferase TrmI</fullName>
        <ecNumber evidence="5">2.1.1.220</ecNumber>
    </recommendedName>
</protein>
<dbReference type="SUPFAM" id="SSF53335">
    <property type="entry name" value="S-adenosyl-L-methionine-dependent methyltransferases"/>
    <property type="match status" value="1"/>
</dbReference>
<dbReference type="InterPro" id="IPR029063">
    <property type="entry name" value="SAM-dependent_MTases_sf"/>
</dbReference>
<dbReference type="PIRSF" id="PIRSF017269">
    <property type="entry name" value="GCD14"/>
    <property type="match status" value="1"/>
</dbReference>
<dbReference type="InterPro" id="IPR049470">
    <property type="entry name" value="TRM61_C"/>
</dbReference>
<dbReference type="PANTHER" id="PTHR12133">
    <property type="entry name" value="TRNA (ADENINE(58)-N(1))-METHYLTRANSFERASE"/>
    <property type="match status" value="1"/>
</dbReference>
<dbReference type="InterPro" id="IPR014816">
    <property type="entry name" value="tRNA_MeTrfase_Gcd14"/>
</dbReference>
<dbReference type="GO" id="GO:0030488">
    <property type="term" value="P:tRNA methylation"/>
    <property type="evidence" value="ECO:0007669"/>
    <property type="project" value="InterPro"/>
</dbReference>
<dbReference type="Proteomes" id="UP000277256">
    <property type="component" value="Unassembled WGS sequence"/>
</dbReference>
<comment type="similarity">
    <text evidence="5">Belongs to the class I-like SAM-binding methyltransferase superfamily. TRM61 family.</text>
</comment>
<organism evidence="9 10">
    <name type="scientific">Glycomyces terrestris</name>
    <dbReference type="NCBI Taxonomy" id="2493553"/>
    <lineage>
        <taxon>Bacteria</taxon>
        <taxon>Bacillati</taxon>
        <taxon>Actinomycetota</taxon>
        <taxon>Actinomycetes</taxon>
        <taxon>Glycomycetales</taxon>
        <taxon>Glycomycetaceae</taxon>
        <taxon>Glycomyces</taxon>
    </lineage>
</organism>
<dbReference type="PROSITE" id="PS51620">
    <property type="entry name" value="SAM_TRM61"/>
    <property type="match status" value="1"/>
</dbReference>
<dbReference type="EMBL" id="RSEB01000004">
    <property type="protein sequence ID" value="RRR98695.1"/>
    <property type="molecule type" value="Genomic_DNA"/>
</dbReference>
<feature type="compositionally biased region" description="Low complexity" evidence="7">
    <location>
        <begin position="293"/>
        <end position="303"/>
    </location>
</feature>
<evidence type="ECO:0000313" key="9">
    <source>
        <dbReference type="EMBL" id="RRR98695.1"/>
    </source>
</evidence>
<keyword evidence="1 5" id="KW-0489">Methyltransferase</keyword>
<accession>A0A426UWI0</accession>
<feature type="binding site" evidence="6">
    <location>
        <begin position="117"/>
        <end position="120"/>
    </location>
    <ligand>
        <name>S-adenosyl-L-methionine</name>
        <dbReference type="ChEBI" id="CHEBI:59789"/>
    </ligand>
</feature>